<accession>A0ABD0JR54</accession>
<dbReference type="AlphaFoldDB" id="A0ABD0JR54"/>
<dbReference type="EMBL" id="JACVVK020000357">
    <property type="protein sequence ID" value="KAK7477145.1"/>
    <property type="molecule type" value="Genomic_DNA"/>
</dbReference>
<protein>
    <submittedName>
        <fullName evidence="1">Uncharacterized protein</fullName>
    </submittedName>
</protein>
<name>A0ABD0JR54_9CAEN</name>
<keyword evidence="2" id="KW-1185">Reference proteome</keyword>
<evidence type="ECO:0000313" key="2">
    <source>
        <dbReference type="Proteomes" id="UP001519460"/>
    </source>
</evidence>
<gene>
    <name evidence="1" type="ORF">BaRGS_00031631</name>
</gene>
<organism evidence="1 2">
    <name type="scientific">Batillaria attramentaria</name>
    <dbReference type="NCBI Taxonomy" id="370345"/>
    <lineage>
        <taxon>Eukaryota</taxon>
        <taxon>Metazoa</taxon>
        <taxon>Spiralia</taxon>
        <taxon>Lophotrochozoa</taxon>
        <taxon>Mollusca</taxon>
        <taxon>Gastropoda</taxon>
        <taxon>Caenogastropoda</taxon>
        <taxon>Sorbeoconcha</taxon>
        <taxon>Cerithioidea</taxon>
        <taxon>Batillariidae</taxon>
        <taxon>Batillaria</taxon>
    </lineage>
</organism>
<evidence type="ECO:0000313" key="1">
    <source>
        <dbReference type="EMBL" id="KAK7477145.1"/>
    </source>
</evidence>
<proteinExistence type="predicted"/>
<reference evidence="1 2" key="1">
    <citation type="journal article" date="2023" name="Sci. Data">
        <title>Genome assembly of the Korean intertidal mud-creeper Batillaria attramentaria.</title>
        <authorList>
            <person name="Patra A.K."/>
            <person name="Ho P.T."/>
            <person name="Jun S."/>
            <person name="Lee S.J."/>
            <person name="Kim Y."/>
            <person name="Won Y.J."/>
        </authorList>
    </citation>
    <scope>NUCLEOTIDE SEQUENCE [LARGE SCALE GENOMIC DNA]</scope>
    <source>
        <strain evidence="1">Wonlab-2016</strain>
    </source>
</reference>
<sequence>MRVRLEGGLVSTEPIQATVEAMSSGENNSTFCDLRFHSKYVSPREGSRGAIPHSHTNYNIDPPAERAEGRRLACHFFYGSCHDFTGCG</sequence>
<dbReference type="Proteomes" id="UP001519460">
    <property type="component" value="Unassembled WGS sequence"/>
</dbReference>
<comment type="caution">
    <text evidence="1">The sequence shown here is derived from an EMBL/GenBank/DDBJ whole genome shotgun (WGS) entry which is preliminary data.</text>
</comment>